<dbReference type="SMART" id="SM01311">
    <property type="entry name" value="RPOL_N"/>
    <property type="match status" value="1"/>
</dbReference>
<dbReference type="Gene3D" id="1.10.1320.10">
    <property type="entry name" value="DNA-directed RNA polymerase, N-terminal domain"/>
    <property type="match status" value="1"/>
</dbReference>
<dbReference type="InterPro" id="IPR037159">
    <property type="entry name" value="RNA_POL_N_sf"/>
</dbReference>
<dbReference type="GO" id="GO:0000428">
    <property type="term" value="C:DNA-directed RNA polymerase complex"/>
    <property type="evidence" value="ECO:0007669"/>
    <property type="project" value="UniProtKB-KW"/>
</dbReference>
<evidence type="ECO:0000256" key="6">
    <source>
        <dbReference type="ARBA" id="ARBA00023163"/>
    </source>
</evidence>
<accession>A0A6J5Q4J6</accession>
<keyword evidence="4" id="KW-0808">Transferase</keyword>
<evidence type="ECO:0000256" key="5">
    <source>
        <dbReference type="ARBA" id="ARBA00022695"/>
    </source>
</evidence>
<keyword evidence="7" id="KW-1195">Viral transcription</keyword>
<comment type="catalytic activity">
    <reaction evidence="8">
        <text>RNA(n) + a ribonucleoside 5'-triphosphate = RNA(n+1) + diphosphate</text>
        <dbReference type="Rhea" id="RHEA:21248"/>
        <dbReference type="Rhea" id="RHEA-COMP:14527"/>
        <dbReference type="Rhea" id="RHEA-COMP:17342"/>
        <dbReference type="ChEBI" id="CHEBI:33019"/>
        <dbReference type="ChEBI" id="CHEBI:61557"/>
        <dbReference type="ChEBI" id="CHEBI:140395"/>
        <dbReference type="EC" id="2.7.7.6"/>
    </reaction>
</comment>
<dbReference type="Gene3D" id="1.10.150.20">
    <property type="entry name" value="5' to 3' exonuclease, C-terminal subdomain"/>
    <property type="match status" value="1"/>
</dbReference>
<evidence type="ECO:0000313" key="10">
    <source>
        <dbReference type="EMBL" id="CAB4176468.1"/>
    </source>
</evidence>
<feature type="domain" description="DNA-directed RNA polymerase N-terminal" evidence="9">
    <location>
        <begin position="5"/>
        <end position="282"/>
    </location>
</feature>
<dbReference type="Pfam" id="PF14700">
    <property type="entry name" value="RPOL_N"/>
    <property type="match status" value="1"/>
</dbReference>
<keyword evidence="3" id="KW-0240">DNA-directed RNA polymerase</keyword>
<evidence type="ECO:0000256" key="4">
    <source>
        <dbReference type="ARBA" id="ARBA00022679"/>
    </source>
</evidence>
<comment type="similarity">
    <text evidence="1">Belongs to the phage and mitochondrial RNA polymerase family.</text>
</comment>
<evidence type="ECO:0000256" key="1">
    <source>
        <dbReference type="ARBA" id="ARBA00009493"/>
    </source>
</evidence>
<evidence type="ECO:0000256" key="7">
    <source>
        <dbReference type="ARBA" id="ARBA00023314"/>
    </source>
</evidence>
<protein>
    <recommendedName>
        <fullName evidence="2">DNA-directed RNA polymerase</fullName>
        <ecNumber evidence="2">2.7.7.6</ecNumber>
    </recommendedName>
</protein>
<sequence length="804" mass="89367">MSKKLSQRELDLESYERGRRRFYARIKVAMDSGRSSETGWGTLLTSAAIQPMTEHLDEMLPGETSVGATALKNLGLKYDRITLIALQSFMDGAAKSMTFSRVCIITAKTIQTEAILTAIRIKDKEKRLARYQQWVAHRTTQRRASELRKIVSRTFTDITNEFAWDDETALKVGYILAIAAIESTGLFERRSHKRGCRQTVVLLSLSEDAWEYAHKSMKHGEALHPIKMPMVVPPRKWSSPTDGGYEEGLGFPLVRGATKAATACHDIKTMPEVYAAINAVQHTPYRVNAVVLDVVQRLMETRSPIGDLDVYDDGVFPTRPPILDMVCEKTPEQRAEIRRYWHEANRVAENNRRIKSRRIGILQTISLASKFASEGDLRFFHAASLDFRGRFYCQSTGLSHQGNDLQKGLIEFGQGHVIPHAGEATAAWLRHAAACRGVKGTYAEREAAARQWVNSGEAESIAKDPLGTVGRWKDAADPFSFLAWCLDVPNVRAGKPSHLMVAVDGSCNGLQVLSLLLKDEVGGAAVNLVPSNVPADIYSIVAARTQQKIIEAAKRGDEHADQWAELGITRSLIKRVVMTVPYSISQRSAVMYLREAYFEQHRGGPWMDPSYPCGVLIKSLWPAISEICVGGMAFLSWAQRAAKVLVHSGIHPTWVTPDGFTVQQSYMNYDKSRVRTVLGPQANIWQIRKATARINRRKHIHGLVPNLVHSLDACAARKTALRLVAAGVPDMAFVHDSYLTHAAYAPVLNKELRAAWVDTFAGDPLGDWIRQINAQLPVGMVLPPAPPKGTLNTKLLVDAPYFFS</sequence>
<keyword evidence="6" id="KW-0804">Transcription</keyword>
<reference evidence="10" key="1">
    <citation type="submission" date="2020-05" db="EMBL/GenBank/DDBJ databases">
        <authorList>
            <person name="Chiriac C."/>
            <person name="Salcher M."/>
            <person name="Ghai R."/>
            <person name="Kavagutti S V."/>
        </authorList>
    </citation>
    <scope>NUCLEOTIDE SEQUENCE</scope>
</reference>
<name>A0A6J5Q4J6_9CAUD</name>
<evidence type="ECO:0000256" key="3">
    <source>
        <dbReference type="ARBA" id="ARBA00022478"/>
    </source>
</evidence>
<evidence type="ECO:0000259" key="9">
    <source>
        <dbReference type="SMART" id="SM01311"/>
    </source>
</evidence>
<keyword evidence="5" id="KW-0548">Nucleotidyltransferase</keyword>
<dbReference type="Gene3D" id="3.30.70.370">
    <property type="match status" value="1"/>
</dbReference>
<dbReference type="InterPro" id="IPR024075">
    <property type="entry name" value="DNA-dir_RNA_pol_helix_hairp_sf"/>
</dbReference>
<dbReference type="InterPro" id="IPR002092">
    <property type="entry name" value="DNA-dir_Rpol_phage-type"/>
</dbReference>
<evidence type="ECO:0000256" key="8">
    <source>
        <dbReference type="ARBA" id="ARBA00048552"/>
    </source>
</evidence>
<dbReference type="Pfam" id="PF00940">
    <property type="entry name" value="RNA_pol"/>
    <property type="match status" value="1"/>
</dbReference>
<dbReference type="InterPro" id="IPR043502">
    <property type="entry name" value="DNA/RNA_pol_sf"/>
</dbReference>
<dbReference type="GO" id="GO:0019083">
    <property type="term" value="P:viral transcription"/>
    <property type="evidence" value="ECO:0007669"/>
    <property type="project" value="UniProtKB-KW"/>
</dbReference>
<dbReference type="InterPro" id="IPR046950">
    <property type="entry name" value="DNA-dir_Rpol_C_phage-type"/>
</dbReference>
<dbReference type="InterPro" id="IPR029262">
    <property type="entry name" value="RPOL_N"/>
</dbReference>
<dbReference type="PANTHER" id="PTHR10102">
    <property type="entry name" value="DNA-DIRECTED RNA POLYMERASE, MITOCHONDRIAL"/>
    <property type="match status" value="1"/>
</dbReference>
<gene>
    <name evidence="10" type="ORF">UFOVP995_30</name>
</gene>
<dbReference type="EMBL" id="LR796934">
    <property type="protein sequence ID" value="CAB4176468.1"/>
    <property type="molecule type" value="Genomic_DNA"/>
</dbReference>
<dbReference type="SUPFAM" id="SSF56672">
    <property type="entry name" value="DNA/RNA polymerases"/>
    <property type="match status" value="1"/>
</dbReference>
<dbReference type="PANTHER" id="PTHR10102:SF0">
    <property type="entry name" value="DNA-DIRECTED RNA POLYMERASE, MITOCHONDRIAL"/>
    <property type="match status" value="1"/>
</dbReference>
<dbReference type="GO" id="GO:0003899">
    <property type="term" value="F:DNA-directed RNA polymerase activity"/>
    <property type="evidence" value="ECO:0007669"/>
    <property type="project" value="UniProtKB-EC"/>
</dbReference>
<dbReference type="PROSITE" id="PS00489">
    <property type="entry name" value="RNA_POL_PHAGE_2"/>
    <property type="match status" value="1"/>
</dbReference>
<proteinExistence type="inferred from homology"/>
<dbReference type="GO" id="GO:0006351">
    <property type="term" value="P:DNA-templated transcription"/>
    <property type="evidence" value="ECO:0007669"/>
    <property type="project" value="InterPro"/>
</dbReference>
<dbReference type="GO" id="GO:0003677">
    <property type="term" value="F:DNA binding"/>
    <property type="evidence" value="ECO:0007669"/>
    <property type="project" value="InterPro"/>
</dbReference>
<dbReference type="Gene3D" id="1.10.287.260">
    <property type="match status" value="1"/>
</dbReference>
<evidence type="ECO:0000256" key="2">
    <source>
        <dbReference type="ARBA" id="ARBA00012418"/>
    </source>
</evidence>
<dbReference type="EC" id="2.7.7.6" evidence="2"/>
<organism evidence="10">
    <name type="scientific">uncultured Caudovirales phage</name>
    <dbReference type="NCBI Taxonomy" id="2100421"/>
    <lineage>
        <taxon>Viruses</taxon>
        <taxon>Duplodnaviria</taxon>
        <taxon>Heunggongvirae</taxon>
        <taxon>Uroviricota</taxon>
        <taxon>Caudoviricetes</taxon>
        <taxon>Peduoviridae</taxon>
        <taxon>Maltschvirus</taxon>
        <taxon>Maltschvirus maltsch</taxon>
    </lineage>
</organism>